<dbReference type="GO" id="GO:0005737">
    <property type="term" value="C:cytoplasm"/>
    <property type="evidence" value="ECO:0007669"/>
    <property type="project" value="TreeGrafter"/>
</dbReference>
<dbReference type="Pfam" id="PF03099">
    <property type="entry name" value="BPL_LplA_LipB"/>
    <property type="match status" value="1"/>
</dbReference>
<dbReference type="InterPro" id="IPR029062">
    <property type="entry name" value="Class_I_gatase-like"/>
</dbReference>
<dbReference type="CDD" id="cd16442">
    <property type="entry name" value="BPL"/>
    <property type="match status" value="1"/>
</dbReference>
<comment type="similarity">
    <text evidence="1">Belongs to the biotin--protein ligase family.</text>
</comment>
<reference evidence="4" key="2">
    <citation type="submission" date="2023-05" db="EMBL/GenBank/DDBJ databases">
        <authorList>
            <consortium name="Lawrence Berkeley National Laboratory"/>
            <person name="Steindorff A."/>
            <person name="Hensen N."/>
            <person name="Bonometti L."/>
            <person name="Westerberg I."/>
            <person name="Brannstrom I.O."/>
            <person name="Guillou S."/>
            <person name="Cros-Aarteil S."/>
            <person name="Calhoun S."/>
            <person name="Haridas S."/>
            <person name="Kuo A."/>
            <person name="Mondo S."/>
            <person name="Pangilinan J."/>
            <person name="Riley R."/>
            <person name="Labutti K."/>
            <person name="Andreopoulos B."/>
            <person name="Lipzen A."/>
            <person name="Chen C."/>
            <person name="Yanf M."/>
            <person name="Daum C."/>
            <person name="Ng V."/>
            <person name="Clum A."/>
            <person name="Ohm R."/>
            <person name="Martin F."/>
            <person name="Silar P."/>
            <person name="Natvig D."/>
            <person name="Lalanne C."/>
            <person name="Gautier V."/>
            <person name="Ament-Velasquez S.L."/>
            <person name="Kruys A."/>
            <person name="Hutchinson M.I."/>
            <person name="Powell A.J."/>
            <person name="Barry K."/>
            <person name="Miller A.N."/>
            <person name="Grigoriev I.V."/>
            <person name="Debuchy R."/>
            <person name="Gladieux P."/>
            <person name="Thoren M.H."/>
            <person name="Johannesson H."/>
        </authorList>
    </citation>
    <scope>NUCLEOTIDE SEQUENCE</scope>
    <source>
        <strain evidence="4">CBS 731.68</strain>
    </source>
</reference>
<proteinExistence type="inferred from homology"/>
<keyword evidence="2" id="KW-0436">Ligase</keyword>
<dbReference type="SUPFAM" id="SSF52317">
    <property type="entry name" value="Class I glutamine amidotransferase-like"/>
    <property type="match status" value="1"/>
</dbReference>
<evidence type="ECO:0000256" key="1">
    <source>
        <dbReference type="ARBA" id="ARBA00009934"/>
    </source>
</evidence>
<dbReference type="InterPro" id="IPR019197">
    <property type="entry name" value="Biotin-prot_ligase_N"/>
</dbReference>
<comment type="caution">
    <text evidence="4">The sequence shown here is derived from an EMBL/GenBank/DDBJ whole genome shotgun (WGS) entry which is preliminary data.</text>
</comment>
<dbReference type="Gene3D" id="3.40.50.880">
    <property type="match status" value="1"/>
</dbReference>
<dbReference type="PROSITE" id="PS51733">
    <property type="entry name" value="BPL_LPL_CATALYTIC"/>
    <property type="match status" value="1"/>
</dbReference>
<dbReference type="CDD" id="cd03144">
    <property type="entry name" value="GATase1_ScBLP_like"/>
    <property type="match status" value="1"/>
</dbReference>
<dbReference type="NCBIfam" id="TIGR00121">
    <property type="entry name" value="birA_ligase"/>
    <property type="match status" value="1"/>
</dbReference>
<dbReference type="SUPFAM" id="SSF55681">
    <property type="entry name" value="Class II aaRS and biotin synthetases"/>
    <property type="match status" value="1"/>
</dbReference>
<gene>
    <name evidence="4" type="ORF">N657DRAFT_668944</name>
</gene>
<protein>
    <submittedName>
        <fullName evidence="4">Class II aaRS and biotin synthetase</fullName>
    </submittedName>
</protein>
<keyword evidence="5" id="KW-1185">Reference proteome</keyword>
<dbReference type="InterPro" id="IPR004143">
    <property type="entry name" value="BPL_LPL_catalytic"/>
</dbReference>
<dbReference type="PANTHER" id="PTHR12835">
    <property type="entry name" value="BIOTIN PROTEIN LIGASE"/>
    <property type="match status" value="1"/>
</dbReference>
<dbReference type="InterPro" id="IPR045864">
    <property type="entry name" value="aa-tRNA-synth_II/BPL/LPL"/>
</dbReference>
<organism evidence="4 5">
    <name type="scientific">Parathielavia appendiculata</name>
    <dbReference type="NCBI Taxonomy" id="2587402"/>
    <lineage>
        <taxon>Eukaryota</taxon>
        <taxon>Fungi</taxon>
        <taxon>Dikarya</taxon>
        <taxon>Ascomycota</taxon>
        <taxon>Pezizomycotina</taxon>
        <taxon>Sordariomycetes</taxon>
        <taxon>Sordariomycetidae</taxon>
        <taxon>Sordariales</taxon>
        <taxon>Chaetomiaceae</taxon>
        <taxon>Parathielavia</taxon>
    </lineage>
</organism>
<dbReference type="Proteomes" id="UP001302602">
    <property type="component" value="Unassembled WGS sequence"/>
</dbReference>
<dbReference type="EMBL" id="MU853224">
    <property type="protein sequence ID" value="KAK4126978.1"/>
    <property type="molecule type" value="Genomic_DNA"/>
</dbReference>
<dbReference type="RefSeq" id="XP_062650749.1">
    <property type="nucleotide sequence ID" value="XM_062795467.1"/>
</dbReference>
<evidence type="ECO:0000256" key="2">
    <source>
        <dbReference type="ARBA" id="ARBA00022598"/>
    </source>
</evidence>
<reference evidence="4" key="1">
    <citation type="journal article" date="2023" name="Mol. Phylogenet. Evol.">
        <title>Genome-scale phylogeny and comparative genomics of the fungal order Sordariales.</title>
        <authorList>
            <person name="Hensen N."/>
            <person name="Bonometti L."/>
            <person name="Westerberg I."/>
            <person name="Brannstrom I.O."/>
            <person name="Guillou S."/>
            <person name="Cros-Aarteil S."/>
            <person name="Calhoun S."/>
            <person name="Haridas S."/>
            <person name="Kuo A."/>
            <person name="Mondo S."/>
            <person name="Pangilinan J."/>
            <person name="Riley R."/>
            <person name="LaButti K."/>
            <person name="Andreopoulos B."/>
            <person name="Lipzen A."/>
            <person name="Chen C."/>
            <person name="Yan M."/>
            <person name="Daum C."/>
            <person name="Ng V."/>
            <person name="Clum A."/>
            <person name="Steindorff A."/>
            <person name="Ohm R.A."/>
            <person name="Martin F."/>
            <person name="Silar P."/>
            <person name="Natvig D.O."/>
            <person name="Lalanne C."/>
            <person name="Gautier V."/>
            <person name="Ament-Velasquez S.L."/>
            <person name="Kruys A."/>
            <person name="Hutchinson M.I."/>
            <person name="Powell A.J."/>
            <person name="Barry K."/>
            <person name="Miller A.N."/>
            <person name="Grigoriev I.V."/>
            <person name="Debuchy R."/>
            <person name="Gladieux P."/>
            <person name="Hiltunen Thoren M."/>
            <person name="Johannesson H."/>
        </authorList>
    </citation>
    <scope>NUCLEOTIDE SEQUENCE</scope>
    <source>
        <strain evidence="4">CBS 731.68</strain>
    </source>
</reference>
<dbReference type="PANTHER" id="PTHR12835:SF5">
    <property type="entry name" value="BIOTIN--PROTEIN LIGASE"/>
    <property type="match status" value="1"/>
</dbReference>
<evidence type="ECO:0000313" key="4">
    <source>
        <dbReference type="EMBL" id="KAK4126978.1"/>
    </source>
</evidence>
<evidence type="ECO:0000313" key="5">
    <source>
        <dbReference type="Proteomes" id="UP001302602"/>
    </source>
</evidence>
<dbReference type="Pfam" id="PF09825">
    <property type="entry name" value="BPL_N"/>
    <property type="match status" value="1"/>
</dbReference>
<name>A0AAN6U5S0_9PEZI</name>
<dbReference type="Gene3D" id="3.30.930.10">
    <property type="entry name" value="Bira Bifunctional Protein, Domain 2"/>
    <property type="match status" value="1"/>
</dbReference>
<accession>A0AAN6U5S0</accession>
<dbReference type="GeneID" id="87832235"/>
<sequence>MSSQKLNVLRHFFTLSANRYSGTGSTLESVRHCIYSLRRLLGPNYAVNPITESALLKEPWAPTCALLVFPGGADLGYCRVLNGAGNRSIAQFVRRGGAYLGFCAGGYYGSRRCEFEVGNPDLEVVGNRELAFFPGTCRGGAFKGFQYHSERGARAARISVAKQAFAESATLPDEFRCYYNGGGVFADVEKLQESSHIQILAEYTGDLAVESGQAKAAMVYCKVGDGAAILTGPHPEFDAVNLSHQSDVPGYDDLIEALKKDEEARTSFLKACLTKLGLEVSQDTSHVPSLSRIHLSSLHHLEASEILCSFDDIITKDNGEDYIRGDNDLFHLEKPDSRWSLAALSDALLDNFKTAKKKNSRGSPDPTADHSRIPKRIVSHEEAWPEPKETPYFNHAVYYSSLREFRAKESEAETWGDVLMYGEVVTSTNTMLEKNHNLLSKLPTGFTFAATTQVAGRGRGANVWVAPPGSLIMSTVINHPAHIATSRPIVFIQYLAALATVEAVKSYNEGYSELPIKIKWPNDVYVRDPRKPNEVSYVKIGGILANCAYSSGNYQVVLGIGINTNNGRPTTSLDALLPMLEGSRSKRLEPFRIERMLARILTRLEVLYGEFCRNGFSRELEGRYYQHWLHTNQVVTLEAEGGVKARVVGITRDWGMLMAQELAEDGINGALRATGKVWALQSDENSFDFWRGLVKRKI</sequence>
<dbReference type="AlphaFoldDB" id="A0AAN6U5S0"/>
<feature type="domain" description="BPL/LPL catalytic" evidence="3">
    <location>
        <begin position="404"/>
        <end position="612"/>
    </location>
</feature>
<dbReference type="InterPro" id="IPR004408">
    <property type="entry name" value="Biotin_CoA_COase_ligase"/>
</dbReference>
<dbReference type="GO" id="GO:0004077">
    <property type="term" value="F:biotin--[biotin carboxyl-carrier protein] ligase activity"/>
    <property type="evidence" value="ECO:0007669"/>
    <property type="project" value="InterPro"/>
</dbReference>
<evidence type="ECO:0000259" key="3">
    <source>
        <dbReference type="PROSITE" id="PS51733"/>
    </source>
</evidence>